<dbReference type="Proteomes" id="UP000198953">
    <property type="component" value="Unassembled WGS sequence"/>
</dbReference>
<dbReference type="InterPro" id="IPR050490">
    <property type="entry name" value="Bact_solute-bd_prot1"/>
</dbReference>
<evidence type="ECO:0000256" key="2">
    <source>
        <dbReference type="ARBA" id="ARBA00022729"/>
    </source>
</evidence>
<keyword evidence="1" id="KW-1003">Cell membrane</keyword>
<dbReference type="SUPFAM" id="SSF53850">
    <property type="entry name" value="Periplasmic binding protein-like II"/>
    <property type="match status" value="1"/>
</dbReference>
<dbReference type="PROSITE" id="PS51257">
    <property type="entry name" value="PROKAR_LIPOPROTEIN"/>
    <property type="match status" value="1"/>
</dbReference>
<dbReference type="RefSeq" id="WP_055502411.1">
    <property type="nucleotide sequence ID" value="NZ_BBZG01000001.1"/>
</dbReference>
<organism evidence="7 8">
    <name type="scientific">Nonomuraea pusilla</name>
    <dbReference type="NCBI Taxonomy" id="46177"/>
    <lineage>
        <taxon>Bacteria</taxon>
        <taxon>Bacillati</taxon>
        <taxon>Actinomycetota</taxon>
        <taxon>Actinomycetes</taxon>
        <taxon>Streptosporangiales</taxon>
        <taxon>Streptosporangiaceae</taxon>
        <taxon>Nonomuraea</taxon>
    </lineage>
</organism>
<keyword evidence="8" id="KW-1185">Reference proteome</keyword>
<keyword evidence="7" id="KW-0813">Transport</keyword>
<proteinExistence type="predicted"/>
<name>A0A1H8FNI4_9ACTN</name>
<dbReference type="PANTHER" id="PTHR43649:SF33">
    <property type="entry name" value="POLYGALACTURONAN_RHAMNOGALACTURONAN-BINDING PROTEIN YTCQ"/>
    <property type="match status" value="1"/>
</dbReference>
<dbReference type="InterPro" id="IPR006059">
    <property type="entry name" value="SBP"/>
</dbReference>
<accession>A0A1H8FNI4</accession>
<dbReference type="PANTHER" id="PTHR43649">
    <property type="entry name" value="ARABINOSE-BINDING PROTEIN-RELATED"/>
    <property type="match status" value="1"/>
</dbReference>
<dbReference type="Gene3D" id="3.40.190.10">
    <property type="entry name" value="Periplasmic binding protein-like II"/>
    <property type="match status" value="1"/>
</dbReference>
<dbReference type="OrthoDB" id="9780991at2"/>
<dbReference type="AlphaFoldDB" id="A0A1H8FNI4"/>
<sequence>MRLRMIAPAALLLAATAACGSGGSGGSGDDKQTVTMWLYPVIADEAKHKAFWNEQIAAFTKDHPKIDVKVEIYPWAKREESLATAIAGNKAPDLVYLIPDQMPKFAKAIEPVDSYLSDAAKADYRDNVKQAVSIDGKMMGAPILMGANPLMCNQKVLDAAGVEAPKTWDDVLAIAPKLKEKGFDVTNYYADPSATLNQSFYPLLWQAGGNVFTPDGTKAAFNGPEGVKALTFLKTLADKGYVEKDLLTGIPAFEQTHLAQNKVACTWQQVPADVESFWGAENIKIFPPLTGVKQAGYGSIGALSMLKAATSKEAAGQWLAFATSPAVTKAYDAASSFFSPQKSTGALYSSGANAEMEKTLDLMTGAPLHPKARDVMGVLAPEIQAALIGQKTPEQALNDAATAANGLIGQ</sequence>
<evidence type="ECO:0000313" key="7">
    <source>
        <dbReference type="EMBL" id="SEN33239.1"/>
    </source>
</evidence>
<keyword evidence="2 6" id="KW-0732">Signal</keyword>
<evidence type="ECO:0000256" key="3">
    <source>
        <dbReference type="ARBA" id="ARBA00023136"/>
    </source>
</evidence>
<evidence type="ECO:0000313" key="8">
    <source>
        <dbReference type="Proteomes" id="UP000198953"/>
    </source>
</evidence>
<evidence type="ECO:0000256" key="1">
    <source>
        <dbReference type="ARBA" id="ARBA00022475"/>
    </source>
</evidence>
<dbReference type="STRING" id="46177.SAMN05660976_07292"/>
<gene>
    <name evidence="7" type="ORF">SAMN05660976_07292</name>
</gene>
<protein>
    <submittedName>
        <fullName evidence="7">Multiple sugar transport system substrate-binding protein</fullName>
    </submittedName>
</protein>
<dbReference type="Pfam" id="PF01547">
    <property type="entry name" value="SBP_bac_1"/>
    <property type="match status" value="1"/>
</dbReference>
<reference evidence="7 8" key="1">
    <citation type="submission" date="2016-10" db="EMBL/GenBank/DDBJ databases">
        <authorList>
            <person name="de Groot N.N."/>
        </authorList>
    </citation>
    <scope>NUCLEOTIDE SEQUENCE [LARGE SCALE GENOMIC DNA]</scope>
    <source>
        <strain evidence="7 8">DSM 43357</strain>
    </source>
</reference>
<keyword evidence="3" id="KW-0472">Membrane</keyword>
<evidence type="ECO:0000256" key="6">
    <source>
        <dbReference type="SAM" id="SignalP"/>
    </source>
</evidence>
<dbReference type="CDD" id="cd13585">
    <property type="entry name" value="PBP2_TMBP_like"/>
    <property type="match status" value="1"/>
</dbReference>
<keyword evidence="4" id="KW-0564">Palmitate</keyword>
<evidence type="ECO:0000256" key="4">
    <source>
        <dbReference type="ARBA" id="ARBA00023139"/>
    </source>
</evidence>
<keyword evidence="7" id="KW-0762">Sugar transport</keyword>
<dbReference type="EMBL" id="FOBF01000025">
    <property type="protein sequence ID" value="SEN33239.1"/>
    <property type="molecule type" value="Genomic_DNA"/>
</dbReference>
<evidence type="ECO:0000256" key="5">
    <source>
        <dbReference type="ARBA" id="ARBA00023288"/>
    </source>
</evidence>
<feature type="signal peptide" evidence="6">
    <location>
        <begin position="1"/>
        <end position="20"/>
    </location>
</feature>
<keyword evidence="5" id="KW-0449">Lipoprotein</keyword>
<feature type="chain" id="PRO_5011772013" evidence="6">
    <location>
        <begin position="21"/>
        <end position="410"/>
    </location>
</feature>